<proteinExistence type="predicted"/>
<evidence type="ECO:0000313" key="3">
    <source>
        <dbReference type="Proteomes" id="UP000236454"/>
    </source>
</evidence>
<dbReference type="STRING" id="477690.SAMN05216474_1720"/>
<evidence type="ECO:0000313" key="2">
    <source>
        <dbReference type="EMBL" id="SFT67610.1"/>
    </source>
</evidence>
<protein>
    <submittedName>
        <fullName evidence="2">tRNA threonylcarbamoyladenosine biosynthesis protein TsaB</fullName>
    </submittedName>
</protein>
<dbReference type="GO" id="GO:0002949">
    <property type="term" value="P:tRNA threonylcarbamoyladenosine modification"/>
    <property type="evidence" value="ECO:0007669"/>
    <property type="project" value="InterPro"/>
</dbReference>
<evidence type="ECO:0000259" key="1">
    <source>
        <dbReference type="Pfam" id="PF00814"/>
    </source>
</evidence>
<dbReference type="Proteomes" id="UP000236454">
    <property type="component" value="Unassembled WGS sequence"/>
</dbReference>
<gene>
    <name evidence="2" type="ORF">SAMN05216474_1720</name>
</gene>
<name>A0A1I6ZY30_9FLAO</name>
<reference evidence="2 3" key="1">
    <citation type="submission" date="2016-10" db="EMBL/GenBank/DDBJ databases">
        <authorList>
            <person name="de Groot N.N."/>
        </authorList>
    </citation>
    <scope>NUCLEOTIDE SEQUENCE [LARGE SCALE GENOMIC DNA]</scope>
    <source>
        <strain evidence="2 3">CGMCC 1.7005</strain>
    </source>
</reference>
<dbReference type="InterPro" id="IPR043129">
    <property type="entry name" value="ATPase_NBD"/>
</dbReference>
<dbReference type="RefSeq" id="WP_090248328.1">
    <property type="nucleotide sequence ID" value="NZ_FPAS01000002.1"/>
</dbReference>
<dbReference type="PANTHER" id="PTHR11735:SF11">
    <property type="entry name" value="TRNA THREONYLCARBAMOYLADENOSINE BIOSYNTHESIS PROTEIN TSAB"/>
    <property type="match status" value="1"/>
</dbReference>
<feature type="domain" description="Gcp-like" evidence="1">
    <location>
        <begin position="36"/>
        <end position="205"/>
    </location>
</feature>
<organism evidence="2 3">
    <name type="scientific">Lishizhenia tianjinensis</name>
    <dbReference type="NCBI Taxonomy" id="477690"/>
    <lineage>
        <taxon>Bacteria</taxon>
        <taxon>Pseudomonadati</taxon>
        <taxon>Bacteroidota</taxon>
        <taxon>Flavobacteriia</taxon>
        <taxon>Flavobacteriales</taxon>
        <taxon>Crocinitomicaceae</taxon>
        <taxon>Lishizhenia</taxon>
    </lineage>
</organism>
<dbReference type="Gene3D" id="3.30.420.40">
    <property type="match status" value="2"/>
</dbReference>
<dbReference type="OrthoDB" id="9784166at2"/>
<accession>A0A1I6ZY30</accession>
<dbReference type="AlphaFoldDB" id="A0A1I6ZY30"/>
<dbReference type="CDD" id="cd24032">
    <property type="entry name" value="ASKHA_NBD_TsaB"/>
    <property type="match status" value="1"/>
</dbReference>
<dbReference type="NCBIfam" id="TIGR03725">
    <property type="entry name" value="T6A_YeaZ"/>
    <property type="match status" value="1"/>
</dbReference>
<dbReference type="PANTHER" id="PTHR11735">
    <property type="entry name" value="TRNA N6-ADENOSINE THREONYLCARBAMOYLTRANSFERASE"/>
    <property type="match status" value="1"/>
</dbReference>
<dbReference type="InterPro" id="IPR022496">
    <property type="entry name" value="T6A_TsaB"/>
</dbReference>
<sequence>MAYILHLETATKVCSVALSYNGKLIEVIETEEDGYTHAENLTVFVEQVLSNAKLTPKNLAAVSVTSGPGSYTGLRIGVSTAKGLCYALNIPLIAVNALEAIAYQAKELHPTKNICALIDARRMEVFSAIYDTKMAELKAISADVIEEGTYAEFENLLICGDGAEKLQEIWKDRNLEFDVNIKSSAKGHVQKAFEKFQTEQFEDVAYFEPFYLKDFVALKSKKRV</sequence>
<dbReference type="SUPFAM" id="SSF53067">
    <property type="entry name" value="Actin-like ATPase domain"/>
    <property type="match status" value="2"/>
</dbReference>
<dbReference type="InterPro" id="IPR000905">
    <property type="entry name" value="Gcp-like_dom"/>
</dbReference>
<dbReference type="Pfam" id="PF00814">
    <property type="entry name" value="TsaD"/>
    <property type="match status" value="1"/>
</dbReference>
<dbReference type="EMBL" id="FPAS01000002">
    <property type="protein sequence ID" value="SFT67610.1"/>
    <property type="molecule type" value="Genomic_DNA"/>
</dbReference>
<keyword evidence="3" id="KW-1185">Reference proteome</keyword>
<dbReference type="GO" id="GO:0005829">
    <property type="term" value="C:cytosol"/>
    <property type="evidence" value="ECO:0007669"/>
    <property type="project" value="TreeGrafter"/>
</dbReference>